<keyword evidence="1" id="KW-0812">Transmembrane</keyword>
<comment type="caution">
    <text evidence="2">The sequence shown here is derived from an EMBL/GenBank/DDBJ whole genome shotgun (WGS) entry which is preliminary data.</text>
</comment>
<reference evidence="2" key="1">
    <citation type="submission" date="2021-01" db="EMBL/GenBank/DDBJ databases">
        <authorList>
            <person name="Lovell J.T."/>
            <person name="Bentley N."/>
            <person name="Bhattarai G."/>
            <person name="Jenkins J.W."/>
            <person name="Sreedasyam A."/>
            <person name="Alarcon Y."/>
            <person name="Bock C."/>
            <person name="Boston L."/>
            <person name="Carlson J."/>
            <person name="Cervantes K."/>
            <person name="Clermont K."/>
            <person name="Krom N."/>
            <person name="Kubenka K."/>
            <person name="Mamidi S."/>
            <person name="Mattison C."/>
            <person name="Monteros M."/>
            <person name="Pisani C."/>
            <person name="Plott C."/>
            <person name="Rajasekar S."/>
            <person name="Rhein H.S."/>
            <person name="Rohla C."/>
            <person name="Song M."/>
            <person name="Hilaire R.S."/>
            <person name="Shu S."/>
            <person name="Wells L."/>
            <person name="Wang X."/>
            <person name="Webber J."/>
            <person name="Heerema R.J."/>
            <person name="Klein P."/>
            <person name="Conner P."/>
            <person name="Grauke L."/>
            <person name="Grimwood J."/>
            <person name="Schmutz J."/>
            <person name="Randall J.J."/>
        </authorList>
    </citation>
    <scope>NUCLEOTIDE SEQUENCE</scope>
    <source>
        <tissue evidence="2">Leaf</tissue>
    </source>
</reference>
<organism evidence="2 3">
    <name type="scientific">Carya illinoinensis</name>
    <name type="common">Pecan</name>
    <dbReference type="NCBI Taxonomy" id="32201"/>
    <lineage>
        <taxon>Eukaryota</taxon>
        <taxon>Viridiplantae</taxon>
        <taxon>Streptophyta</taxon>
        <taxon>Embryophyta</taxon>
        <taxon>Tracheophyta</taxon>
        <taxon>Spermatophyta</taxon>
        <taxon>Magnoliopsida</taxon>
        <taxon>eudicotyledons</taxon>
        <taxon>Gunneridae</taxon>
        <taxon>Pentapetalae</taxon>
        <taxon>rosids</taxon>
        <taxon>fabids</taxon>
        <taxon>Fagales</taxon>
        <taxon>Juglandaceae</taxon>
        <taxon>Carya</taxon>
    </lineage>
</organism>
<feature type="transmembrane region" description="Helical" evidence="1">
    <location>
        <begin position="6"/>
        <end position="33"/>
    </location>
</feature>
<keyword evidence="1" id="KW-0472">Membrane</keyword>
<dbReference type="AlphaFoldDB" id="A0A922EAW5"/>
<evidence type="ECO:0000256" key="1">
    <source>
        <dbReference type="SAM" id="Phobius"/>
    </source>
</evidence>
<proteinExistence type="predicted"/>
<name>A0A922EAW5_CARIL</name>
<feature type="transmembrane region" description="Helical" evidence="1">
    <location>
        <begin position="54"/>
        <end position="71"/>
    </location>
</feature>
<gene>
    <name evidence="2" type="ORF">I3842_08G060500</name>
</gene>
<sequence length="106" mass="12531">MPSYHVIVYYTEFILSSIFICYIIYSVMYYCTLQVRHAKYVIYYMYVKSCNIHCCKYVMLNMLSIICYAMLRNVSISSWSCISSYVQVTLCYVRASVFLYSSHVSS</sequence>
<dbReference type="Proteomes" id="UP000811246">
    <property type="component" value="Chromosome 8"/>
</dbReference>
<keyword evidence="1" id="KW-1133">Transmembrane helix</keyword>
<accession>A0A922EAW5</accession>
<evidence type="ECO:0000313" key="3">
    <source>
        <dbReference type="Proteomes" id="UP000811246"/>
    </source>
</evidence>
<dbReference type="EMBL" id="CM031832">
    <property type="protein sequence ID" value="KAG6699282.1"/>
    <property type="molecule type" value="Genomic_DNA"/>
</dbReference>
<evidence type="ECO:0000313" key="2">
    <source>
        <dbReference type="EMBL" id="KAG6699282.1"/>
    </source>
</evidence>
<protein>
    <submittedName>
        <fullName evidence="2">Uncharacterized protein</fullName>
    </submittedName>
</protein>